<protein>
    <submittedName>
        <fullName evidence="2">Uncharacterized protein</fullName>
    </submittedName>
</protein>
<accession>A0ABV6W1Y8</accession>
<evidence type="ECO:0000313" key="3">
    <source>
        <dbReference type="Proteomes" id="UP001592531"/>
    </source>
</evidence>
<reference evidence="2 3" key="1">
    <citation type="submission" date="2024-09" db="EMBL/GenBank/DDBJ databases">
        <authorList>
            <person name="Lee S.D."/>
        </authorList>
    </citation>
    <scope>NUCLEOTIDE SEQUENCE [LARGE SCALE GENOMIC DNA]</scope>
    <source>
        <strain evidence="2 3">N8-3</strain>
    </source>
</reference>
<comment type="caution">
    <text evidence="2">The sequence shown here is derived from an EMBL/GenBank/DDBJ whole genome shotgun (WGS) entry which is preliminary data.</text>
</comment>
<organism evidence="2 3">
    <name type="scientific">Streptacidiphilus cavernicola</name>
    <dbReference type="NCBI Taxonomy" id="3342716"/>
    <lineage>
        <taxon>Bacteria</taxon>
        <taxon>Bacillati</taxon>
        <taxon>Actinomycetota</taxon>
        <taxon>Actinomycetes</taxon>
        <taxon>Kitasatosporales</taxon>
        <taxon>Streptomycetaceae</taxon>
        <taxon>Streptacidiphilus</taxon>
    </lineage>
</organism>
<dbReference type="RefSeq" id="WP_380540410.1">
    <property type="nucleotide sequence ID" value="NZ_JBHFAB010000022.1"/>
</dbReference>
<feature type="region of interest" description="Disordered" evidence="1">
    <location>
        <begin position="1"/>
        <end position="58"/>
    </location>
</feature>
<keyword evidence="3" id="KW-1185">Reference proteome</keyword>
<name>A0ABV6W1Y8_9ACTN</name>
<feature type="compositionally biased region" description="Basic and acidic residues" evidence="1">
    <location>
        <begin position="12"/>
        <end position="21"/>
    </location>
</feature>
<dbReference type="Proteomes" id="UP001592531">
    <property type="component" value="Unassembled WGS sequence"/>
</dbReference>
<gene>
    <name evidence="2" type="ORF">ACEZDE_25720</name>
</gene>
<evidence type="ECO:0000256" key="1">
    <source>
        <dbReference type="SAM" id="MobiDB-lite"/>
    </source>
</evidence>
<evidence type="ECO:0000313" key="2">
    <source>
        <dbReference type="EMBL" id="MFC1420012.1"/>
    </source>
</evidence>
<sequence length="58" mass="6265">MYPPIISLDPLPQREPDDQVRQARQRLAAVGWSPWEESPEAVAGTGAEASGDDSELSS</sequence>
<dbReference type="EMBL" id="JBHFAB010000022">
    <property type="protein sequence ID" value="MFC1420012.1"/>
    <property type="molecule type" value="Genomic_DNA"/>
</dbReference>
<proteinExistence type="predicted"/>